<protein>
    <recommendedName>
        <fullName evidence="3">HEAT repeat domain-containing protein</fullName>
    </recommendedName>
</protein>
<dbReference type="InterPro" id="IPR011989">
    <property type="entry name" value="ARM-like"/>
</dbReference>
<dbReference type="Proteomes" id="UP000019140">
    <property type="component" value="Unassembled WGS sequence"/>
</dbReference>
<accession>W4M8L0</accession>
<gene>
    <name evidence="1" type="ORF">ETSY2_19885</name>
</gene>
<dbReference type="SMART" id="SM00567">
    <property type="entry name" value="EZ_HEAT"/>
    <property type="match status" value="10"/>
</dbReference>
<reference evidence="1 2" key="1">
    <citation type="journal article" date="2014" name="Nature">
        <title>An environmental bacterial taxon with a large and distinct metabolic repertoire.</title>
        <authorList>
            <person name="Wilson M.C."/>
            <person name="Mori T."/>
            <person name="Ruckert C."/>
            <person name="Uria A.R."/>
            <person name="Helf M.J."/>
            <person name="Takada K."/>
            <person name="Gernert C."/>
            <person name="Steffens U.A."/>
            <person name="Heycke N."/>
            <person name="Schmitt S."/>
            <person name="Rinke C."/>
            <person name="Helfrich E.J."/>
            <person name="Brachmann A.O."/>
            <person name="Gurgui C."/>
            <person name="Wakimoto T."/>
            <person name="Kracht M."/>
            <person name="Crusemann M."/>
            <person name="Hentschel U."/>
            <person name="Abe I."/>
            <person name="Matsunaga S."/>
            <person name="Kalinowski J."/>
            <person name="Takeyama H."/>
            <person name="Piel J."/>
        </authorList>
    </citation>
    <scope>NUCLEOTIDE SEQUENCE [LARGE SCALE GENOMIC DNA]</scope>
    <source>
        <strain evidence="2">TSY2</strain>
    </source>
</reference>
<feature type="non-terminal residue" evidence="1">
    <location>
        <position position="1"/>
    </location>
</feature>
<dbReference type="PANTHER" id="PTHR12697:SF5">
    <property type="entry name" value="DEOXYHYPUSINE HYDROXYLASE"/>
    <property type="match status" value="1"/>
</dbReference>
<dbReference type="InterPro" id="IPR016024">
    <property type="entry name" value="ARM-type_fold"/>
</dbReference>
<dbReference type="AlphaFoldDB" id="W4M8L0"/>
<dbReference type="InterPro" id="IPR004155">
    <property type="entry name" value="PBS_lyase_HEAT"/>
</dbReference>
<proteinExistence type="predicted"/>
<evidence type="ECO:0000313" key="1">
    <source>
        <dbReference type="EMBL" id="ETX05967.1"/>
    </source>
</evidence>
<dbReference type="GO" id="GO:0016491">
    <property type="term" value="F:oxidoreductase activity"/>
    <property type="evidence" value="ECO:0007669"/>
    <property type="project" value="TreeGrafter"/>
</dbReference>
<evidence type="ECO:0000313" key="2">
    <source>
        <dbReference type="Proteomes" id="UP000019140"/>
    </source>
</evidence>
<dbReference type="Pfam" id="PF13646">
    <property type="entry name" value="HEAT_2"/>
    <property type="match status" value="3"/>
</dbReference>
<dbReference type="SUPFAM" id="SSF48371">
    <property type="entry name" value="ARM repeat"/>
    <property type="match status" value="1"/>
</dbReference>
<dbReference type="Gene3D" id="1.25.10.10">
    <property type="entry name" value="Leucine-rich Repeat Variant"/>
    <property type="match status" value="4"/>
</dbReference>
<evidence type="ECO:0008006" key="3">
    <source>
        <dbReference type="Google" id="ProtNLM"/>
    </source>
</evidence>
<dbReference type="HOGENOM" id="CLU_503030_0_0_7"/>
<dbReference type="PANTHER" id="PTHR12697">
    <property type="entry name" value="PBS LYASE HEAT-LIKE PROTEIN"/>
    <property type="match status" value="1"/>
</dbReference>
<dbReference type="EMBL" id="AZHX01000818">
    <property type="protein sequence ID" value="ETX05967.1"/>
    <property type="molecule type" value="Genomic_DNA"/>
</dbReference>
<keyword evidence="2" id="KW-1185">Reference proteome</keyword>
<name>W4M8L0_9BACT</name>
<comment type="caution">
    <text evidence="1">The sequence shown here is derived from an EMBL/GenBank/DDBJ whole genome shotgun (WGS) entry which is preliminary data.</text>
</comment>
<organism evidence="1 2">
    <name type="scientific">Candidatus Entotheonella gemina</name>
    <dbReference type="NCBI Taxonomy" id="1429439"/>
    <lineage>
        <taxon>Bacteria</taxon>
        <taxon>Pseudomonadati</taxon>
        <taxon>Nitrospinota/Tectimicrobiota group</taxon>
        <taxon>Candidatus Tectimicrobiota</taxon>
        <taxon>Candidatus Entotheonellia</taxon>
        <taxon>Candidatus Entotheonellales</taxon>
        <taxon>Candidatus Entotheonellaceae</taxon>
        <taxon>Candidatus Entotheonella</taxon>
    </lineage>
</organism>
<sequence length="541" mass="57520">ARIGGEEAVEAAIRLLNTDDDDGLQGLGLRVLATIGGQRATDFVIAQLKTGQRTARRQAAKALSFAQMPDDTAIPPLLAALEDSDSDVRMAAGWGLVSKAAPSTFPALIQLLQDPDASVRGEAIMMVTDLADTEIGTPLIRLAYDPERAVQLRAIQALGERREPRASANLLALLTRSQGDDGLANTLIVALGQLQAREALEPLGQLLKSGCLPPTTRLQAVLALGEIAAAVAGSTTSEQQPETSGLEPAEVDPIDILSGLVDDDDLQVGQAALFALSRIGGEQAHATLMRVLRGDMPEPACDAGDTEPAVMFPTSTLEAIQAASAAETKPDGDPLDRRNRLRCDAARIIRDLDFPQAQPLLHRLARDSAPQLRCEALLALDRDGDGDAVMAIIAQGIGGVSREVRLAALQALSQLQPDHVTPLLLEQLAVEPDPLVKQRLIETTGRLGDGRATACLMATLDDDDRHVQRAALKALAGLADRFAIAAVRPFLFAHGGALWQDALTTLQDLKDPEIEAFLLDSLTKPEQEEYHWIAIAALAAM</sequence>